<reference evidence="9 10" key="1">
    <citation type="journal article" date="2015" name="BMC Genomics">
        <title>Insights from the genome of Ophiocordyceps polyrhachis-furcata to pathogenicity and host specificity in insect fungi.</title>
        <authorList>
            <person name="Wichadakul D."/>
            <person name="Kobmoo N."/>
            <person name="Ingsriswang S."/>
            <person name="Tangphatsornruang S."/>
            <person name="Chantasingh D."/>
            <person name="Luangsa-ard J.J."/>
            <person name="Eurwilaichitr L."/>
        </authorList>
    </citation>
    <scope>NUCLEOTIDE SEQUENCE [LARGE SCALE GENOMIC DNA]</scope>
    <source>
        <strain evidence="9 10">BCC 54312</strain>
    </source>
</reference>
<dbReference type="GO" id="GO:0016020">
    <property type="term" value="C:membrane"/>
    <property type="evidence" value="ECO:0007669"/>
    <property type="project" value="UniProtKB-SubCell"/>
</dbReference>
<dbReference type="STRING" id="1330021.A0A367L2K5"/>
<keyword evidence="10" id="KW-1185">Reference proteome</keyword>
<comment type="caution">
    <text evidence="9">The sequence shown here is derived from an EMBL/GenBank/DDBJ whole genome shotgun (WGS) entry which is preliminary data.</text>
</comment>
<protein>
    <recommendedName>
        <fullName evidence="8">Rhodopsin domain-containing protein</fullName>
    </recommendedName>
</protein>
<dbReference type="InterPro" id="IPR049326">
    <property type="entry name" value="Rhodopsin_dom_fungi"/>
</dbReference>
<evidence type="ECO:0000256" key="1">
    <source>
        <dbReference type="ARBA" id="ARBA00004141"/>
    </source>
</evidence>
<keyword evidence="4 7" id="KW-0472">Membrane</keyword>
<evidence type="ECO:0000256" key="2">
    <source>
        <dbReference type="ARBA" id="ARBA00022692"/>
    </source>
</evidence>
<feature type="transmembrane region" description="Helical" evidence="7">
    <location>
        <begin position="255"/>
        <end position="274"/>
    </location>
</feature>
<feature type="transmembrane region" description="Helical" evidence="7">
    <location>
        <begin position="95"/>
        <end position="120"/>
    </location>
</feature>
<dbReference type="AlphaFoldDB" id="A0A367L2K5"/>
<evidence type="ECO:0000256" key="4">
    <source>
        <dbReference type="ARBA" id="ARBA00023136"/>
    </source>
</evidence>
<feature type="transmembrane region" description="Helical" evidence="7">
    <location>
        <begin position="20"/>
        <end position="42"/>
    </location>
</feature>
<feature type="compositionally biased region" description="Acidic residues" evidence="6">
    <location>
        <begin position="501"/>
        <end position="518"/>
    </location>
</feature>
<evidence type="ECO:0000259" key="8">
    <source>
        <dbReference type="Pfam" id="PF20684"/>
    </source>
</evidence>
<dbReference type="InterPro" id="IPR052337">
    <property type="entry name" value="SAT4-like"/>
</dbReference>
<evidence type="ECO:0000256" key="5">
    <source>
        <dbReference type="ARBA" id="ARBA00038359"/>
    </source>
</evidence>
<accession>A0A367L2K5</accession>
<keyword evidence="2 7" id="KW-0812">Transmembrane</keyword>
<comment type="similarity">
    <text evidence="5">Belongs to the SAT4 family.</text>
</comment>
<dbReference type="Pfam" id="PF20684">
    <property type="entry name" value="Fung_rhodopsin"/>
    <property type="match status" value="1"/>
</dbReference>
<gene>
    <name evidence="9" type="ORF">L249_4876</name>
</gene>
<evidence type="ECO:0000313" key="10">
    <source>
        <dbReference type="Proteomes" id="UP000253664"/>
    </source>
</evidence>
<feature type="transmembrane region" description="Helical" evidence="7">
    <location>
        <begin position="217"/>
        <end position="235"/>
    </location>
</feature>
<evidence type="ECO:0000256" key="6">
    <source>
        <dbReference type="SAM" id="MobiDB-lite"/>
    </source>
</evidence>
<evidence type="ECO:0000313" key="9">
    <source>
        <dbReference type="EMBL" id="RCI08637.1"/>
    </source>
</evidence>
<evidence type="ECO:0000256" key="7">
    <source>
        <dbReference type="SAM" id="Phobius"/>
    </source>
</evidence>
<feature type="domain" description="Rhodopsin" evidence="8">
    <location>
        <begin position="38"/>
        <end position="279"/>
    </location>
</feature>
<feature type="region of interest" description="Disordered" evidence="6">
    <location>
        <begin position="292"/>
        <end position="319"/>
    </location>
</feature>
<feature type="compositionally biased region" description="Basic and acidic residues" evidence="6">
    <location>
        <begin position="294"/>
        <end position="314"/>
    </location>
</feature>
<feature type="transmembrane region" description="Helical" evidence="7">
    <location>
        <begin position="54"/>
        <end position="75"/>
    </location>
</feature>
<organism evidence="9 10">
    <name type="scientific">Ophiocordyceps polyrhachis-furcata BCC 54312</name>
    <dbReference type="NCBI Taxonomy" id="1330021"/>
    <lineage>
        <taxon>Eukaryota</taxon>
        <taxon>Fungi</taxon>
        <taxon>Dikarya</taxon>
        <taxon>Ascomycota</taxon>
        <taxon>Pezizomycotina</taxon>
        <taxon>Sordariomycetes</taxon>
        <taxon>Hypocreomycetidae</taxon>
        <taxon>Hypocreales</taxon>
        <taxon>Ophiocordycipitaceae</taxon>
        <taxon>Ophiocordyceps</taxon>
    </lineage>
</organism>
<comment type="subcellular location">
    <subcellularLocation>
        <location evidence="1">Membrane</location>
        <topology evidence="1">Multi-pass membrane protein</topology>
    </subcellularLocation>
</comment>
<dbReference type="OrthoDB" id="4682787at2759"/>
<keyword evidence="3 7" id="KW-1133">Transmembrane helix</keyword>
<dbReference type="EMBL" id="LKCN02000018">
    <property type="protein sequence ID" value="RCI08637.1"/>
    <property type="molecule type" value="Genomic_DNA"/>
</dbReference>
<feature type="transmembrane region" description="Helical" evidence="7">
    <location>
        <begin position="183"/>
        <end position="205"/>
    </location>
</feature>
<feature type="compositionally biased region" description="Basic and acidic residues" evidence="6">
    <location>
        <begin position="478"/>
        <end position="500"/>
    </location>
</feature>
<proteinExistence type="inferred from homology"/>
<sequence>MDLSDFVKPNVDLSRSNAPGLVVVCALFLPLTWLAVGLRTYARGYMTRNFQIDDWLMLVALVTFTLTCCFVLAGVGRGLGKHNAALSIPDLVAALMWQSIATSIYILNMMFVKLSIGIFLLRLTNVWAIYKWILWISLTIVTLWSIGLFIWDIFQCTPVQKQWDFRIERGQCASPKGIVDSVIALTVLTVSSDWLYALLPIPMVWNVKMTLQAKATVIVILGLGIFASVATLVRLKFLNGLKQLDDLSYTASDTLIWSIIEPGVAIFASSMATIRPLLRFCKIKGFTTQFTKSRPGEEKTQAKEYPNEDDEGKKTGGPGAPALNISEISLNSPGVAVLTNDVGQGGHPNFANKNNSDMTPLEACKKRAQERKNSTMKGDWAAYGISGTLSFESLDYEEEEDGEEIEIGRTATANYGSLSLENFDSMRAGPLVPTDSRPLSDARSDTFVIEDHRRTSTWQHPALLTSVLAGDVDLEAQSPDKGKGRDFDGEHCDDDGHGHDDEYDDGDDVEEDTDDDELLSSYPGRLV</sequence>
<dbReference type="Proteomes" id="UP000253664">
    <property type="component" value="Unassembled WGS sequence"/>
</dbReference>
<name>A0A367L2K5_9HYPO</name>
<feature type="region of interest" description="Disordered" evidence="6">
    <location>
        <begin position="475"/>
        <end position="527"/>
    </location>
</feature>
<feature type="transmembrane region" description="Helical" evidence="7">
    <location>
        <begin position="132"/>
        <end position="154"/>
    </location>
</feature>
<evidence type="ECO:0000256" key="3">
    <source>
        <dbReference type="ARBA" id="ARBA00022989"/>
    </source>
</evidence>
<dbReference type="PANTHER" id="PTHR33048">
    <property type="entry name" value="PTH11-LIKE INTEGRAL MEMBRANE PROTEIN (AFU_ORTHOLOGUE AFUA_5G11245)"/>
    <property type="match status" value="1"/>
</dbReference>
<dbReference type="PANTHER" id="PTHR33048:SF96">
    <property type="entry name" value="INTEGRAL MEMBRANE PROTEIN"/>
    <property type="match status" value="1"/>
</dbReference>